<keyword evidence="10" id="KW-1185">Reference proteome</keyword>
<evidence type="ECO:0000259" key="8">
    <source>
        <dbReference type="Pfam" id="PF00884"/>
    </source>
</evidence>
<reference evidence="9 10" key="1">
    <citation type="submission" date="2020-03" db="EMBL/GenBank/DDBJ databases">
        <title>Genomic Encyclopedia of Type Strains, Phase IV (KMG-IV): sequencing the most valuable type-strain genomes for metagenomic binning, comparative biology and taxonomic classification.</title>
        <authorList>
            <person name="Goeker M."/>
        </authorList>
    </citation>
    <scope>NUCLEOTIDE SEQUENCE [LARGE SCALE GENOMIC DNA]</scope>
    <source>
        <strain evidence="9 10">DSM 105096</strain>
    </source>
</reference>
<comment type="cofactor">
    <cofactor evidence="1">
        <name>Ca(2+)</name>
        <dbReference type="ChEBI" id="CHEBI:29108"/>
    </cofactor>
</comment>
<feature type="region of interest" description="Disordered" evidence="7">
    <location>
        <begin position="471"/>
        <end position="509"/>
    </location>
</feature>
<comment type="similarity">
    <text evidence="2">Belongs to the sulfatase family.</text>
</comment>
<dbReference type="RefSeq" id="WP_168037493.1">
    <property type="nucleotide sequence ID" value="NZ_JAATJH010000003.1"/>
</dbReference>
<keyword evidence="5" id="KW-0378">Hydrolase</keyword>
<accession>A0ABX0XCU3</accession>
<sequence>MLPTINAFFLINPYMPLSAFRASSFPRTSVGYLIVLAHLLCACTPDLAPAPIAIGAPLADKIEGPNILLIVADDLGWADLNCYGSYLIESSNIDRLARDGLQFMQGYAAAPGGSSSRASIQTGLYPARTGLTGELTKPAANSRQKLIPPRTASGLAARFTTLGEVAKGAGYRTAHVGKWGLGGGKFSPEKQAYDVTYASGAQAFPESFYHPFFSGEPFPELAADTEPGDYLTDALTDKTIDLMDDWAGDPWFISLNYYAPHVPIEGRKDWVNHYRDLIDSTHRRAFPILEYAAMVSTLDENVGRLLTHLEASDQLENTLIIFVSDNGGLHVRADGNLGRYTPPTDNGILRGGKGHLHEGGIRVPFILHYPAGVAGTNASSTPVITNDILPTVAAAVGNPRAYNGADGVNLLPLLTGGTLPARNLYWYFPHYSAQGGTPAAAVRSGNFKLYLDYENDSTTYYNLATFPDESLMLATPPERPPPSKSPGLDARNRREKPQEEKLTHPRPIV</sequence>
<dbReference type="PANTHER" id="PTHR42693">
    <property type="entry name" value="ARYLSULFATASE FAMILY MEMBER"/>
    <property type="match status" value="1"/>
</dbReference>
<organism evidence="9 10">
    <name type="scientific">Neolewinella antarctica</name>
    <dbReference type="NCBI Taxonomy" id="442734"/>
    <lineage>
        <taxon>Bacteria</taxon>
        <taxon>Pseudomonadati</taxon>
        <taxon>Bacteroidota</taxon>
        <taxon>Saprospiria</taxon>
        <taxon>Saprospirales</taxon>
        <taxon>Lewinellaceae</taxon>
        <taxon>Neolewinella</taxon>
    </lineage>
</organism>
<evidence type="ECO:0000256" key="1">
    <source>
        <dbReference type="ARBA" id="ARBA00001913"/>
    </source>
</evidence>
<dbReference type="SUPFAM" id="SSF53649">
    <property type="entry name" value="Alkaline phosphatase-like"/>
    <property type="match status" value="1"/>
</dbReference>
<dbReference type="Pfam" id="PF00884">
    <property type="entry name" value="Sulfatase"/>
    <property type="match status" value="1"/>
</dbReference>
<evidence type="ECO:0000256" key="5">
    <source>
        <dbReference type="ARBA" id="ARBA00022801"/>
    </source>
</evidence>
<keyword evidence="6" id="KW-0106">Calcium</keyword>
<feature type="compositionally biased region" description="Basic and acidic residues" evidence="7">
    <location>
        <begin position="490"/>
        <end position="503"/>
    </location>
</feature>
<keyword evidence="3" id="KW-0479">Metal-binding</keyword>
<keyword evidence="4" id="KW-0732">Signal</keyword>
<evidence type="ECO:0000313" key="10">
    <source>
        <dbReference type="Proteomes" id="UP000770785"/>
    </source>
</evidence>
<dbReference type="EMBL" id="JAATJH010000003">
    <property type="protein sequence ID" value="NJC26729.1"/>
    <property type="molecule type" value="Genomic_DNA"/>
</dbReference>
<protein>
    <submittedName>
        <fullName evidence="9">Arylsulfatase A-like enzyme</fullName>
    </submittedName>
</protein>
<dbReference type="InterPro" id="IPR017850">
    <property type="entry name" value="Alkaline_phosphatase_core_sf"/>
</dbReference>
<evidence type="ECO:0000256" key="6">
    <source>
        <dbReference type="ARBA" id="ARBA00022837"/>
    </source>
</evidence>
<dbReference type="Proteomes" id="UP000770785">
    <property type="component" value="Unassembled WGS sequence"/>
</dbReference>
<evidence type="ECO:0000256" key="3">
    <source>
        <dbReference type="ARBA" id="ARBA00022723"/>
    </source>
</evidence>
<evidence type="ECO:0000313" key="9">
    <source>
        <dbReference type="EMBL" id="NJC26729.1"/>
    </source>
</evidence>
<evidence type="ECO:0000256" key="2">
    <source>
        <dbReference type="ARBA" id="ARBA00008779"/>
    </source>
</evidence>
<evidence type="ECO:0000256" key="7">
    <source>
        <dbReference type="SAM" id="MobiDB-lite"/>
    </source>
</evidence>
<proteinExistence type="inferred from homology"/>
<dbReference type="CDD" id="cd16144">
    <property type="entry name" value="ARS_like"/>
    <property type="match status" value="1"/>
</dbReference>
<comment type="caution">
    <text evidence="9">The sequence shown here is derived from an EMBL/GenBank/DDBJ whole genome shotgun (WGS) entry which is preliminary data.</text>
</comment>
<dbReference type="PANTHER" id="PTHR42693:SF42">
    <property type="entry name" value="ARYLSULFATASE G"/>
    <property type="match status" value="1"/>
</dbReference>
<name>A0ABX0XCU3_9BACT</name>
<dbReference type="InterPro" id="IPR000917">
    <property type="entry name" value="Sulfatase_N"/>
</dbReference>
<gene>
    <name evidence="9" type="ORF">GGR27_002239</name>
</gene>
<dbReference type="InterPro" id="IPR050738">
    <property type="entry name" value="Sulfatase"/>
</dbReference>
<evidence type="ECO:0000256" key="4">
    <source>
        <dbReference type="ARBA" id="ARBA00022729"/>
    </source>
</evidence>
<feature type="domain" description="Sulfatase N-terminal" evidence="8">
    <location>
        <begin position="65"/>
        <end position="397"/>
    </location>
</feature>
<dbReference type="Gene3D" id="3.40.720.10">
    <property type="entry name" value="Alkaline Phosphatase, subunit A"/>
    <property type="match status" value="1"/>
</dbReference>